<proteinExistence type="inferred from homology"/>
<evidence type="ECO:0000256" key="1">
    <source>
        <dbReference type="ARBA" id="ARBA00007198"/>
    </source>
</evidence>
<dbReference type="InterPro" id="IPR006659">
    <property type="entry name" value="Arsenate_reductase"/>
</dbReference>
<dbReference type="STRING" id="1086011.HJ01_02780"/>
<dbReference type="GO" id="GO:0008794">
    <property type="term" value="F:arsenate reductase (glutaredoxin) activity"/>
    <property type="evidence" value="ECO:0007669"/>
    <property type="project" value="UniProtKB-EC"/>
</dbReference>
<dbReference type="Pfam" id="PF03960">
    <property type="entry name" value="ArsC"/>
    <property type="match status" value="1"/>
</dbReference>
<dbReference type="CDD" id="cd03034">
    <property type="entry name" value="ArsC_ArsC"/>
    <property type="match status" value="1"/>
</dbReference>
<accession>H7FU60</accession>
<dbReference type="InterPro" id="IPR036249">
    <property type="entry name" value="Thioredoxin-like_sf"/>
</dbReference>
<comment type="caution">
    <text evidence="4">The sequence shown here is derived from an EMBL/GenBank/DDBJ whole genome shotgun (WGS) entry which is preliminary data.</text>
</comment>
<dbReference type="NCBIfam" id="TIGR00014">
    <property type="entry name" value="arsC"/>
    <property type="match status" value="1"/>
</dbReference>
<dbReference type="eggNOG" id="COG1393">
    <property type="taxonomic scope" value="Bacteria"/>
</dbReference>
<keyword evidence="5" id="KW-1185">Reference proteome</keyword>
<comment type="similarity">
    <text evidence="1 3">Belongs to the ArsC family.</text>
</comment>
<protein>
    <submittedName>
        <fullName evidence="4">Arsenate reductase</fullName>
        <ecNumber evidence="4">1.20.4.1</ecNumber>
    </submittedName>
</protein>
<evidence type="ECO:0000313" key="4">
    <source>
        <dbReference type="EMBL" id="EIA07912.1"/>
    </source>
</evidence>
<evidence type="ECO:0000256" key="2">
    <source>
        <dbReference type="ARBA" id="ARBA00023002"/>
    </source>
</evidence>
<organism evidence="4 5">
    <name type="scientific">Flavobacterium frigoris (strain PS1)</name>
    <dbReference type="NCBI Taxonomy" id="1086011"/>
    <lineage>
        <taxon>Bacteria</taxon>
        <taxon>Pseudomonadati</taxon>
        <taxon>Bacteroidota</taxon>
        <taxon>Flavobacteriia</taxon>
        <taxon>Flavobacteriales</taxon>
        <taxon>Flavobacteriaceae</taxon>
        <taxon>Flavobacterium</taxon>
    </lineage>
</organism>
<evidence type="ECO:0000256" key="3">
    <source>
        <dbReference type="PROSITE-ProRule" id="PRU01282"/>
    </source>
</evidence>
<dbReference type="SUPFAM" id="SSF52833">
    <property type="entry name" value="Thioredoxin-like"/>
    <property type="match status" value="1"/>
</dbReference>
<keyword evidence="2 4" id="KW-0560">Oxidoreductase</keyword>
<dbReference type="EC" id="1.20.4.1" evidence="4"/>
<dbReference type="Gene3D" id="3.40.30.10">
    <property type="entry name" value="Glutaredoxin"/>
    <property type="match status" value="1"/>
</dbReference>
<dbReference type="PROSITE" id="PS51353">
    <property type="entry name" value="ARSC"/>
    <property type="match status" value="1"/>
</dbReference>
<reference evidence="4 5" key="1">
    <citation type="journal article" date="2014" name="Acta Crystallogr. D">
        <title>Structure-based characterization and antifreeze properties of a hyperactive ice-binding protein from the Antarctic bacterium Flavobacterium frigoris PS1.</title>
        <authorList>
            <person name="Do H."/>
            <person name="Kim S.J."/>
            <person name="Kim H.J."/>
            <person name="Lee J.H."/>
        </authorList>
    </citation>
    <scope>NUCLEOTIDE SEQUENCE [LARGE SCALE GENOMIC DNA]</scope>
    <source>
        <strain evidence="4 5">PS1</strain>
    </source>
</reference>
<dbReference type="PANTHER" id="PTHR30041:SF4">
    <property type="entry name" value="ARSENATE REDUCTASE"/>
    <property type="match status" value="1"/>
</dbReference>
<dbReference type="EMBL" id="AHKF01000020">
    <property type="protein sequence ID" value="EIA07912.1"/>
    <property type="molecule type" value="Genomic_DNA"/>
</dbReference>
<dbReference type="PATRIC" id="fig|1086011.3.peg.2722"/>
<dbReference type="InterPro" id="IPR006660">
    <property type="entry name" value="Arsenate_reductase-like"/>
</dbReference>
<dbReference type="Proteomes" id="UP000005566">
    <property type="component" value="Unassembled WGS sequence"/>
</dbReference>
<evidence type="ECO:0000313" key="5">
    <source>
        <dbReference type="Proteomes" id="UP000005566"/>
    </source>
</evidence>
<gene>
    <name evidence="4" type="ORF">HJ01_02780</name>
</gene>
<sequence>MSENNLFISFKKIITMIQIYHNPRCGKSRNCLAMLDDSGQDHEIIKYLEQPPTYIELVSLLKKLNMKPLQLVRQKEKIWIQNFKNKTMTDDEIIQAMISNPILIERPIVIKEGKAIIGRDLDKLTAFI</sequence>
<dbReference type="AlphaFoldDB" id="H7FU60"/>
<name>H7FU60_FLAFP</name>
<dbReference type="PANTHER" id="PTHR30041">
    <property type="entry name" value="ARSENATE REDUCTASE"/>
    <property type="match status" value="1"/>
</dbReference>